<name>A0ABQ4NRF4_9RHOB</name>
<evidence type="ECO:0000313" key="2">
    <source>
        <dbReference type="EMBL" id="GIT96996.1"/>
    </source>
</evidence>
<feature type="transmembrane region" description="Helical" evidence="1">
    <location>
        <begin position="16"/>
        <end position="37"/>
    </location>
</feature>
<evidence type="ECO:0000313" key="3">
    <source>
        <dbReference type="Proteomes" id="UP000786693"/>
    </source>
</evidence>
<reference evidence="2 3" key="1">
    <citation type="submission" date="2021-05" db="EMBL/GenBank/DDBJ databases">
        <title>Bacteria Genome sequencing.</title>
        <authorList>
            <person name="Takabe Y."/>
            <person name="Nakajima Y."/>
            <person name="Suzuki S."/>
            <person name="Shiozaki T."/>
        </authorList>
    </citation>
    <scope>NUCLEOTIDE SEQUENCE [LARGE SCALE GENOMIC DNA]</scope>
    <source>
        <strain evidence="2 3">AI_62</strain>
    </source>
</reference>
<keyword evidence="3" id="KW-1185">Reference proteome</keyword>
<keyword evidence="1" id="KW-0812">Transmembrane</keyword>
<evidence type="ECO:0000256" key="1">
    <source>
        <dbReference type="SAM" id="Phobius"/>
    </source>
</evidence>
<dbReference type="EMBL" id="BPFH01000009">
    <property type="protein sequence ID" value="GIT96996.1"/>
    <property type="molecule type" value="Genomic_DNA"/>
</dbReference>
<proteinExistence type="predicted"/>
<dbReference type="Proteomes" id="UP000786693">
    <property type="component" value="Unassembled WGS sequence"/>
</dbReference>
<sequence>MKEVRDGVARTRRQKVLGVFLWIAILGAAMFYLLRWVDQGVPVAETPPKSQPLSNAAAEFGVDAVPEVIATEFLADCWAMIRAQPGFEAGRGSETDSLEDIRGQGQILLLVDISGNRIQLDRLQDYVAVGLDRAQAQGVYATATRAIRTCGIAENTLPNGSYVFTFDPAATEIVVGPATPSHRVASAVNACWTAGTGLAGSVTVAVRTDQDRVVVDQVGNQQNPMLFQAARRAVLRCLENADLSAAETYMLTFSATGPVPAWSE</sequence>
<keyword evidence="1" id="KW-0472">Membrane</keyword>
<gene>
    <name evidence="2" type="ORF">JANAI62_36190</name>
</gene>
<keyword evidence="1" id="KW-1133">Transmembrane helix</keyword>
<accession>A0ABQ4NRF4</accession>
<protein>
    <submittedName>
        <fullName evidence="2">Uncharacterized protein</fullName>
    </submittedName>
</protein>
<organism evidence="2 3">
    <name type="scientific">Jannaschia pagri</name>
    <dbReference type="NCBI Taxonomy" id="2829797"/>
    <lineage>
        <taxon>Bacteria</taxon>
        <taxon>Pseudomonadati</taxon>
        <taxon>Pseudomonadota</taxon>
        <taxon>Alphaproteobacteria</taxon>
        <taxon>Rhodobacterales</taxon>
        <taxon>Roseobacteraceae</taxon>
        <taxon>Jannaschia</taxon>
    </lineage>
</organism>
<comment type="caution">
    <text evidence="2">The sequence shown here is derived from an EMBL/GenBank/DDBJ whole genome shotgun (WGS) entry which is preliminary data.</text>
</comment>